<feature type="non-terminal residue" evidence="2">
    <location>
        <position position="55"/>
    </location>
</feature>
<evidence type="ECO:0000313" key="3">
    <source>
        <dbReference type="Proteomes" id="UP001529510"/>
    </source>
</evidence>
<dbReference type="Proteomes" id="UP001529510">
    <property type="component" value="Unassembled WGS sequence"/>
</dbReference>
<organism evidence="2 3">
    <name type="scientific">Cirrhinus mrigala</name>
    <name type="common">Mrigala</name>
    <dbReference type="NCBI Taxonomy" id="683832"/>
    <lineage>
        <taxon>Eukaryota</taxon>
        <taxon>Metazoa</taxon>
        <taxon>Chordata</taxon>
        <taxon>Craniata</taxon>
        <taxon>Vertebrata</taxon>
        <taxon>Euteleostomi</taxon>
        <taxon>Actinopterygii</taxon>
        <taxon>Neopterygii</taxon>
        <taxon>Teleostei</taxon>
        <taxon>Ostariophysi</taxon>
        <taxon>Cypriniformes</taxon>
        <taxon>Cyprinidae</taxon>
        <taxon>Labeoninae</taxon>
        <taxon>Labeonini</taxon>
        <taxon>Cirrhinus</taxon>
    </lineage>
</organism>
<evidence type="ECO:0000259" key="1">
    <source>
        <dbReference type="Pfam" id="PF17790"/>
    </source>
</evidence>
<dbReference type="EMBL" id="JAMKFB020000001">
    <property type="protein sequence ID" value="KAL0202469.1"/>
    <property type="molecule type" value="Genomic_DNA"/>
</dbReference>
<accession>A0ABD0RV83</accession>
<proteinExistence type="predicted"/>
<dbReference type="Gene3D" id="2.60.40.1930">
    <property type="match status" value="1"/>
</dbReference>
<name>A0ABD0RV83_CIRMR</name>
<comment type="caution">
    <text evidence="2">The sequence shown here is derived from an EMBL/GenBank/DDBJ whole genome shotgun (WGS) entry which is preliminary data.</text>
</comment>
<reference evidence="2 3" key="1">
    <citation type="submission" date="2024-05" db="EMBL/GenBank/DDBJ databases">
        <title>Genome sequencing and assembly of Indian major carp, Cirrhinus mrigala (Hamilton, 1822).</title>
        <authorList>
            <person name="Mohindra V."/>
            <person name="Chowdhury L.M."/>
            <person name="Lal K."/>
            <person name="Jena J.K."/>
        </authorList>
    </citation>
    <scope>NUCLEOTIDE SEQUENCE [LARGE SCALE GENOMIC DNA]</scope>
    <source>
        <strain evidence="2">CM1030</strain>
        <tissue evidence="2">Blood</tissue>
    </source>
</reference>
<sequence>VGSFEKVFVEAQDYTGGDLNVRIIVKNHPKKNLEILSKSVALTAANNFQILTDIK</sequence>
<dbReference type="AlphaFoldDB" id="A0ABD0RV83"/>
<dbReference type="Pfam" id="PF17790">
    <property type="entry name" value="MG1"/>
    <property type="match status" value="1"/>
</dbReference>
<dbReference type="InterPro" id="IPR041425">
    <property type="entry name" value="C3/4/5_MG1"/>
</dbReference>
<keyword evidence="3" id="KW-1185">Reference proteome</keyword>
<evidence type="ECO:0000313" key="2">
    <source>
        <dbReference type="EMBL" id="KAL0202469.1"/>
    </source>
</evidence>
<feature type="domain" description="Complement C3/4/5 macroglobulin" evidence="1">
    <location>
        <begin position="1"/>
        <end position="55"/>
    </location>
</feature>
<protein>
    <recommendedName>
        <fullName evidence="1">Complement C3/4/5 macroglobulin domain-containing protein</fullName>
    </recommendedName>
</protein>
<feature type="non-terminal residue" evidence="2">
    <location>
        <position position="1"/>
    </location>
</feature>
<gene>
    <name evidence="2" type="ORF">M9458_000487</name>
</gene>